<dbReference type="EMBL" id="VBAK01000156">
    <property type="protein sequence ID" value="TMI87500.1"/>
    <property type="molecule type" value="Genomic_DNA"/>
</dbReference>
<feature type="transmembrane region" description="Helical" evidence="7">
    <location>
        <begin position="35"/>
        <end position="59"/>
    </location>
</feature>
<evidence type="ECO:0000256" key="3">
    <source>
        <dbReference type="ARBA" id="ARBA00022475"/>
    </source>
</evidence>
<dbReference type="PROSITE" id="PS50928">
    <property type="entry name" value="ABC_TM1"/>
    <property type="match status" value="1"/>
</dbReference>
<evidence type="ECO:0000256" key="7">
    <source>
        <dbReference type="RuleBase" id="RU363032"/>
    </source>
</evidence>
<organism evidence="9 10">
    <name type="scientific">Candidatus Segetimicrobium genomatis</name>
    <dbReference type="NCBI Taxonomy" id="2569760"/>
    <lineage>
        <taxon>Bacteria</taxon>
        <taxon>Bacillati</taxon>
        <taxon>Candidatus Sysuimicrobiota</taxon>
        <taxon>Candidatus Sysuimicrobiia</taxon>
        <taxon>Candidatus Sysuimicrobiales</taxon>
        <taxon>Candidatus Segetimicrobiaceae</taxon>
        <taxon>Candidatus Segetimicrobium</taxon>
    </lineage>
</organism>
<evidence type="ECO:0000256" key="6">
    <source>
        <dbReference type="ARBA" id="ARBA00023136"/>
    </source>
</evidence>
<keyword evidence="3" id="KW-1003">Cell membrane</keyword>
<dbReference type="InterPro" id="IPR035906">
    <property type="entry name" value="MetI-like_sf"/>
</dbReference>
<protein>
    <submittedName>
        <fullName evidence="9">ABC transporter permease</fullName>
    </submittedName>
</protein>
<dbReference type="GO" id="GO:0055085">
    <property type="term" value="P:transmembrane transport"/>
    <property type="evidence" value="ECO:0007669"/>
    <property type="project" value="InterPro"/>
</dbReference>
<evidence type="ECO:0000256" key="2">
    <source>
        <dbReference type="ARBA" id="ARBA00022448"/>
    </source>
</evidence>
<evidence type="ECO:0000256" key="4">
    <source>
        <dbReference type="ARBA" id="ARBA00022692"/>
    </source>
</evidence>
<evidence type="ECO:0000259" key="8">
    <source>
        <dbReference type="PROSITE" id="PS50928"/>
    </source>
</evidence>
<name>A0A537JVF2_9BACT</name>
<keyword evidence="5 7" id="KW-1133">Transmembrane helix</keyword>
<comment type="similarity">
    <text evidence="7">Belongs to the binding-protein-dependent transport system permease family.</text>
</comment>
<evidence type="ECO:0000256" key="1">
    <source>
        <dbReference type="ARBA" id="ARBA00004651"/>
    </source>
</evidence>
<dbReference type="InterPro" id="IPR000515">
    <property type="entry name" value="MetI-like"/>
</dbReference>
<dbReference type="Proteomes" id="UP000318509">
    <property type="component" value="Unassembled WGS sequence"/>
</dbReference>
<accession>A0A537JVF2</accession>
<keyword evidence="6 7" id="KW-0472">Membrane</keyword>
<dbReference type="Pfam" id="PF00528">
    <property type="entry name" value="BPD_transp_1"/>
    <property type="match status" value="1"/>
</dbReference>
<dbReference type="CDD" id="cd06261">
    <property type="entry name" value="TM_PBP2"/>
    <property type="match status" value="1"/>
</dbReference>
<feature type="transmembrane region" description="Helical" evidence="7">
    <location>
        <begin position="71"/>
        <end position="90"/>
    </location>
</feature>
<keyword evidence="2 7" id="KW-0813">Transport</keyword>
<evidence type="ECO:0000313" key="10">
    <source>
        <dbReference type="Proteomes" id="UP000318509"/>
    </source>
</evidence>
<dbReference type="PANTHER" id="PTHR43386">
    <property type="entry name" value="OLIGOPEPTIDE TRANSPORT SYSTEM PERMEASE PROTEIN APPC"/>
    <property type="match status" value="1"/>
</dbReference>
<evidence type="ECO:0000313" key="9">
    <source>
        <dbReference type="EMBL" id="TMI87500.1"/>
    </source>
</evidence>
<proteinExistence type="inferred from homology"/>
<dbReference type="InterPro" id="IPR050366">
    <property type="entry name" value="BP-dependent_transpt_permease"/>
</dbReference>
<dbReference type="PANTHER" id="PTHR43386:SF1">
    <property type="entry name" value="D,D-DIPEPTIDE TRANSPORT SYSTEM PERMEASE PROTEIN DDPC-RELATED"/>
    <property type="match status" value="1"/>
</dbReference>
<feature type="transmembrane region" description="Helical" evidence="7">
    <location>
        <begin position="198"/>
        <end position="219"/>
    </location>
</feature>
<gene>
    <name evidence="9" type="ORF">E6H00_15490</name>
</gene>
<keyword evidence="4 7" id="KW-0812">Transmembrane</keyword>
<feature type="domain" description="ABC transmembrane type-1" evidence="8">
    <location>
        <begin position="31"/>
        <end position="220"/>
    </location>
</feature>
<dbReference type="AlphaFoldDB" id="A0A537JVF2"/>
<sequence>MAATLQPPSRLHPFGTDEFGRDTLSRVVFGARLTLLASSAAVLLAALAGSAVGLTAGYFGGAYDTVTGRVIDIFFAFPVVLLGIAMVSVLGPGEPGVVAAIALASLPNFARVSRAAMLRERGLEYVVAAHAVGASTPYIIVRTLLPNLIGPLAVLGSLGFAYAVLYEASLSFLGLGAQPPTPEWGVMLSSARDYLFQSPWYAFFPGAAIVVLVFSLNLVGDGLRDLLDPYRHNR</sequence>
<evidence type="ECO:0000256" key="5">
    <source>
        <dbReference type="ARBA" id="ARBA00022989"/>
    </source>
</evidence>
<feature type="transmembrane region" description="Helical" evidence="7">
    <location>
        <begin position="151"/>
        <end position="177"/>
    </location>
</feature>
<dbReference type="Gene3D" id="1.10.3720.10">
    <property type="entry name" value="MetI-like"/>
    <property type="match status" value="1"/>
</dbReference>
<reference evidence="9 10" key="1">
    <citation type="journal article" date="2019" name="Nat. Microbiol.">
        <title>Mediterranean grassland soil C-N compound turnover is dependent on rainfall and depth, and is mediated by genomically divergent microorganisms.</title>
        <authorList>
            <person name="Diamond S."/>
            <person name="Andeer P.F."/>
            <person name="Li Z."/>
            <person name="Crits-Christoph A."/>
            <person name="Burstein D."/>
            <person name="Anantharaman K."/>
            <person name="Lane K.R."/>
            <person name="Thomas B.C."/>
            <person name="Pan C."/>
            <person name="Northen T.R."/>
            <person name="Banfield J.F."/>
        </authorList>
    </citation>
    <scope>NUCLEOTIDE SEQUENCE [LARGE SCALE GENOMIC DNA]</scope>
    <source>
        <strain evidence="9">NP_3</strain>
    </source>
</reference>
<comment type="subcellular location">
    <subcellularLocation>
        <location evidence="1 7">Cell membrane</location>
        <topology evidence="1 7">Multi-pass membrane protein</topology>
    </subcellularLocation>
</comment>
<dbReference type="SUPFAM" id="SSF161098">
    <property type="entry name" value="MetI-like"/>
    <property type="match status" value="1"/>
</dbReference>
<dbReference type="GO" id="GO:0005886">
    <property type="term" value="C:plasma membrane"/>
    <property type="evidence" value="ECO:0007669"/>
    <property type="project" value="UniProtKB-SubCell"/>
</dbReference>
<comment type="caution">
    <text evidence="9">The sequence shown here is derived from an EMBL/GenBank/DDBJ whole genome shotgun (WGS) entry which is preliminary data.</text>
</comment>